<dbReference type="InterPro" id="IPR016039">
    <property type="entry name" value="Thiolase-like"/>
</dbReference>
<evidence type="ECO:0000256" key="2">
    <source>
        <dbReference type="ARBA" id="ARBA00022553"/>
    </source>
</evidence>
<dbReference type="InterPro" id="IPR049551">
    <property type="entry name" value="PKS_DH_C"/>
</dbReference>
<dbReference type="Pfam" id="PF02801">
    <property type="entry name" value="Ketoacyl-synt_C"/>
    <property type="match status" value="1"/>
</dbReference>
<evidence type="ECO:0000256" key="6">
    <source>
        <dbReference type="ARBA" id="ARBA00023268"/>
    </source>
</evidence>
<dbReference type="Pfam" id="PF00109">
    <property type="entry name" value="ketoacyl-synt"/>
    <property type="match status" value="1"/>
</dbReference>
<keyword evidence="5" id="KW-0560">Oxidoreductase</keyword>
<keyword evidence="2" id="KW-0597">Phosphoprotein</keyword>
<dbReference type="InterPro" id="IPR016036">
    <property type="entry name" value="Malonyl_transacylase_ACP-bd"/>
</dbReference>
<keyword evidence="13" id="KW-1185">Reference proteome</keyword>
<dbReference type="RefSeq" id="XP_016594417.1">
    <property type="nucleotide sequence ID" value="XM_016738308.1"/>
</dbReference>
<dbReference type="Pfam" id="PF23114">
    <property type="entry name" value="NAD-bd_HRPKS_sdrA"/>
    <property type="match status" value="1"/>
</dbReference>
<dbReference type="GO" id="GO:0031177">
    <property type="term" value="F:phosphopantetheine binding"/>
    <property type="evidence" value="ECO:0007669"/>
    <property type="project" value="InterPro"/>
</dbReference>
<dbReference type="FunFam" id="3.40.50.720:FF:000209">
    <property type="entry name" value="Polyketide synthase Pks12"/>
    <property type="match status" value="1"/>
</dbReference>
<evidence type="ECO:0000313" key="12">
    <source>
        <dbReference type="EMBL" id="KGO51464.1"/>
    </source>
</evidence>
<evidence type="ECO:0000256" key="5">
    <source>
        <dbReference type="ARBA" id="ARBA00023002"/>
    </source>
</evidence>
<dbReference type="InterPro" id="IPR011032">
    <property type="entry name" value="GroES-like_sf"/>
</dbReference>
<dbReference type="CDD" id="cd05195">
    <property type="entry name" value="enoyl_red"/>
    <property type="match status" value="1"/>
</dbReference>
<dbReference type="HOGENOM" id="CLU_000022_31_1_1"/>
<dbReference type="EMBL" id="JQFZ01000288">
    <property type="protein sequence ID" value="KGO51464.1"/>
    <property type="molecule type" value="Genomic_DNA"/>
</dbReference>
<reference evidence="12 13" key="1">
    <citation type="journal article" date="2015" name="Mol. Plant Microbe Interact.">
        <title>Genome, transcriptome, and functional analyses of Penicillium expansum provide new insights into secondary metabolism and pathogenicity.</title>
        <authorList>
            <person name="Ballester A.R."/>
            <person name="Marcet-Houben M."/>
            <person name="Levin E."/>
            <person name="Sela N."/>
            <person name="Selma-Lazaro C."/>
            <person name="Carmona L."/>
            <person name="Wisniewski M."/>
            <person name="Droby S."/>
            <person name="Gonzalez-Candelas L."/>
            <person name="Gabaldon T."/>
        </authorList>
    </citation>
    <scope>NUCLEOTIDE SEQUENCE [LARGE SCALE GENOMIC DNA]</scope>
    <source>
        <strain evidence="12 13">MD-8</strain>
    </source>
</reference>
<dbReference type="SMART" id="SM00822">
    <property type="entry name" value="PKS_KR"/>
    <property type="match status" value="1"/>
</dbReference>
<dbReference type="Gene3D" id="3.40.50.720">
    <property type="entry name" value="NAD(P)-binding Rossmann-like Domain"/>
    <property type="match status" value="1"/>
</dbReference>
<dbReference type="InterPro" id="IPR014030">
    <property type="entry name" value="Ketoacyl_synth_N"/>
</dbReference>
<dbReference type="SUPFAM" id="SSF50129">
    <property type="entry name" value="GroES-like"/>
    <property type="match status" value="1"/>
</dbReference>
<dbReference type="InterPro" id="IPR013154">
    <property type="entry name" value="ADH-like_N"/>
</dbReference>
<dbReference type="InterPro" id="IPR042104">
    <property type="entry name" value="PKS_dehydratase_sf"/>
</dbReference>
<dbReference type="InterPro" id="IPR050091">
    <property type="entry name" value="PKS_NRPS_Biosynth_Enz"/>
</dbReference>
<proteinExistence type="predicted"/>
<dbReference type="Pfam" id="PF16197">
    <property type="entry name" value="KAsynt_C_assoc"/>
    <property type="match status" value="1"/>
</dbReference>
<keyword evidence="6" id="KW-0511">Multifunctional enzyme</keyword>
<feature type="domain" description="PKS/mFAS DH" evidence="11">
    <location>
        <begin position="947"/>
        <end position="1270"/>
    </location>
</feature>
<dbReference type="GO" id="GO:0004315">
    <property type="term" value="F:3-oxoacyl-[acyl-carrier-protein] synthase activity"/>
    <property type="evidence" value="ECO:0007669"/>
    <property type="project" value="InterPro"/>
</dbReference>
<dbReference type="Gene3D" id="3.90.180.10">
    <property type="entry name" value="Medium-chain alcohol dehydrogenases, catalytic domain"/>
    <property type="match status" value="1"/>
</dbReference>
<dbReference type="InterPro" id="IPR057326">
    <property type="entry name" value="KR_dom"/>
</dbReference>
<accession>A0A0A2J801</accession>
<feature type="domain" description="Carrier" evidence="9">
    <location>
        <begin position="2466"/>
        <end position="2543"/>
    </location>
</feature>
<dbReference type="Gene3D" id="3.10.129.110">
    <property type="entry name" value="Polyketide synthase dehydratase"/>
    <property type="match status" value="1"/>
</dbReference>
<evidence type="ECO:0000256" key="3">
    <source>
        <dbReference type="ARBA" id="ARBA00022679"/>
    </source>
</evidence>
<dbReference type="SMART" id="SM00826">
    <property type="entry name" value="PKS_DH"/>
    <property type="match status" value="1"/>
</dbReference>
<evidence type="ECO:0000313" key="13">
    <source>
        <dbReference type="Proteomes" id="UP000030143"/>
    </source>
</evidence>
<dbReference type="InterPro" id="IPR032821">
    <property type="entry name" value="PKS_assoc"/>
</dbReference>
<dbReference type="SUPFAM" id="SSF51735">
    <property type="entry name" value="NAD(P)-binding Rossmann-fold domains"/>
    <property type="match status" value="2"/>
</dbReference>
<dbReference type="Pfam" id="PF00698">
    <property type="entry name" value="Acyl_transf_1"/>
    <property type="match status" value="1"/>
</dbReference>
<dbReference type="GO" id="GO:0004312">
    <property type="term" value="F:fatty acid synthase activity"/>
    <property type="evidence" value="ECO:0007669"/>
    <property type="project" value="TreeGrafter"/>
</dbReference>
<dbReference type="SUPFAM" id="SSF53335">
    <property type="entry name" value="S-adenosyl-L-methionine-dependent methyltransferases"/>
    <property type="match status" value="1"/>
</dbReference>
<dbReference type="Pfam" id="PF00107">
    <property type="entry name" value="ADH_zinc_N"/>
    <property type="match status" value="1"/>
</dbReference>
<dbReference type="GO" id="GO:0016491">
    <property type="term" value="F:oxidoreductase activity"/>
    <property type="evidence" value="ECO:0007669"/>
    <property type="project" value="UniProtKB-KW"/>
</dbReference>
<dbReference type="Pfam" id="PF08659">
    <property type="entry name" value="KR"/>
    <property type="match status" value="1"/>
</dbReference>
<dbReference type="GO" id="GO:0006633">
    <property type="term" value="P:fatty acid biosynthetic process"/>
    <property type="evidence" value="ECO:0007669"/>
    <property type="project" value="InterPro"/>
</dbReference>
<dbReference type="InterPro" id="IPR013217">
    <property type="entry name" value="Methyltransf_12"/>
</dbReference>
<evidence type="ECO:0000259" key="10">
    <source>
        <dbReference type="PROSITE" id="PS52004"/>
    </source>
</evidence>
<dbReference type="InterPro" id="IPR018201">
    <property type="entry name" value="Ketoacyl_synth_AS"/>
</dbReference>
<dbReference type="InterPro" id="IPR013968">
    <property type="entry name" value="PKS_KR"/>
</dbReference>
<feature type="active site" description="Proton donor; for dehydratase activity" evidence="8">
    <location>
        <position position="1178"/>
    </location>
</feature>
<name>A0A0A2J801_PENEN</name>
<keyword evidence="12" id="KW-0378">Hydrolase</keyword>
<evidence type="ECO:0000259" key="9">
    <source>
        <dbReference type="PROSITE" id="PS50075"/>
    </source>
</evidence>
<comment type="caution">
    <text evidence="12">The sequence shown here is derived from an EMBL/GenBank/DDBJ whole genome shotgun (WGS) entry which is preliminary data.</text>
</comment>
<dbReference type="Pfam" id="PF23297">
    <property type="entry name" value="ACP_SdgA_C"/>
    <property type="match status" value="1"/>
</dbReference>
<dbReference type="SUPFAM" id="SSF53901">
    <property type="entry name" value="Thiolase-like"/>
    <property type="match status" value="1"/>
</dbReference>
<dbReference type="GO" id="GO:0030639">
    <property type="term" value="P:polyketide biosynthetic process"/>
    <property type="evidence" value="ECO:0007669"/>
    <property type="project" value="UniProtKB-ARBA"/>
</dbReference>
<dbReference type="InterPro" id="IPR014043">
    <property type="entry name" value="Acyl_transferase_dom"/>
</dbReference>
<dbReference type="STRING" id="27334.A0A0A2J801"/>
<sequence length="2566" mass="279552">MRLQQPCGTGTPVLQTTTASLQEMPSDTPDNATGDVPKKTAIIGMSCRLPGDVSTAEEFWDLCSRGRSAWSPIPKTRFNPDSFYHPDPDRPGSFNPVGAHFLKEDIGLFDAPFFNITLQEARSMDPQQRIFLECVYEALENAGIPSHEITGQKVGVFAGGSFPDYEINNTRDISAIPMYAATGTAMALQANRISYYFDLNGPSVTVDTACSSSLSALHLASQSLRNGECSMAIVGGCHLNIIPEAFVSMTRSRLLSDTGRSYSFDHRGTGFGRGEGAGCIILKSLEDAEAAGDAIRSVIINSGLNQDGRTRGIAMPNGKAQEALIRQVYKEARIDPSLTGFVEAHGTGTKVGDPLEATALNAVFGIGRTPRQPLLVGSVKSNIGHTEGTSGVVSVIKAALALERGFVPPNCNFEKANDEIPMEKWNMKVPKKLMPWPRGKPYASVNNFGFGGTNAHVILQRGPRHEGELAVNNDPLKRKLYVVSAYDKQAAVQLGKSIGAYLDLYPVIFNDSTLDNMAYTLGQRRTFLPWRLASSAILGQELTASLATDAVPLRSSKEPTVGFVFTGQGAQWHGMGKELLSTYPVFQQTMKDVDACLKSLGATFSIIDELLLTDPSASSISAAYMSQPACTAVQLALVDLLSSWGIRPKAVVGHSSGEIAAAYAAGILNLEECVCVAYSRGVAANLVANDKSIKGGMLAVGASASDIQQILDAMRGNEAVIACVNSESSVTLSGDAEVIGALQTALDKEGIFTRRLQVEVAYHSHHMKSVSLEYRSLLGKIAPRDSEVPFHSTVYGKLVPGSTLDASYWVDNLVSRVEFVEGLKSLVTDEQANTPINTLVEIGPHPALQTPVKDIAQKYAPNSNVQYLHTLRRKVDDIEAVQNLAGSLFTQGMNLDFKAINFPNLETSTRKPAVLTNLPKYPWNHSERYWFSSRLGDNHFHRQFPRSDILGSLCMENVDFEPRWRNIIRAEDHPWIREHRVHDRTVYPMTGFLAMAMEAISQHAQLHHVTPGKIDLRDIFISRVLTIPDNSSVETMLSLKPSRTEAPSKSVLGWHEFKVFSWAEGRGWDQHCNGFIMVQEAKDVNPVDGPRQQLEKTARFANQSLNMRNSCNVPVDSKFLYENITNGGVHYGPLFQGLTDIAVSRDNKAMATLRIPDTKVAMPHGHETPCIVHPVTLDLCSQVMWILCGYGEPGPQITHVPSHVKQVSVSLCHDLTTGTVLQLYGSKSGNESASDPETNRIFATLPSDPANLLIDINGITLVPVSNDIKGSKDSSPDQICYKIQYEPCFDFLSAEDYRKLPRPETDTARGLERMHQLESVAEHYLAQMAKSVTEDEVSTFEPHHQKFYRWAQNTCRNAGTKYPLPLDVLEQNRIVNGAGELTFRVGELLPQILRGKVDALTVLLEDNGIDKHYRDLDALREAYANASVCIDKMAHQNPELNILEIGAGTGGATMPILQSLGGGEAGSTPRFGHYTYTDISPGFFEKAKAKFENWGHLMTYQTLDVSTDPTGQGFSNGTFDVVVACNVLHATSDISQTMSNIRALLKPGGKILLIEETVPKARHFPFVLLPGWWLANDKFRNNGPLLTVEGWNNVMMENGFSGVDLCVEEYPGASFQSGCLMTSTATSPTIGPASAGDVVILGIDSLGSVSSLSLESGLRKMTGVDPITAMDSDELDVTGKWCIFLGGMDRSILSHLTQEKFQTLQRLLSRARGLLWVVRHTKSDLESLGANMAIGLARTVRSETGLQFATLDLGERENMPDAEAVRHMLNVFNGVFCQTSQLTKNDWEFVVRNGNVCVPRLIDNNVLNLSVQQETPDAPPQMQPFKQDRALRLAAGDGRGLDELYFTDDVSRNGPLPEDHIEIQVHSTGLNFRDVLMAMGQLQGDRLGQECSGIVTQVGAAVSDFKIGDRVCAMSPGSLSTFTRCPASGSWAIPEDMPFEIAASIPAVFCTAYYSLIDLGRLAKDESVLIHAAAGGVGQAAIIIAQSVGANIFATVGSIEKKKFLMETYQLKEEHIFFSRDLSFAQGIQHATGGQGVDVALNSLSGDALQATFECVAPFGRFIELGKRDITTNSRLEMAHFNKNISFASVDLGIVREKRPQLTKRLLRDAFKLFVDTNAQSRWSVTTLPISDVEVGFRALQGGQVIGKMVVQVTDDSMVKVHPARREENLLRPDASYIIVGGTGGIGLDIASWLPEKGAKNLILVSRSGPKTEKAEQTIQDLARQGVNVEVCRCDVADKQSVEKNLVPLLALMPPARGVVFGAMVLRDTLFEKLSFADYQTVMMPRVHGIWNLQRALTSTNGSLDFFVSLSSAASFVGNMGQSPYAASGTFMSALAQYPETAKMRCSTIDLPIVRGIGYLSDDQKREVISKQLGTESVDATEIRGLVTAAIRNEFDLSCEGHCVVGFEGVKSTPVNEQPFWVTDTKLSHLLRLSTLAGAGELAESAQNGTEIAPAVAIRQSKAREGAEAIVGAAVLNKISSILMRPIEDLDPAAPITVYGLDSLVAIEIRNWITRELEANLQILEILTSESIPALSETILKKSGILPPDLKAEWGLDVVEGRTGQE</sequence>
<dbReference type="Gene3D" id="3.40.50.150">
    <property type="entry name" value="Vaccinia Virus protein VP39"/>
    <property type="match status" value="1"/>
</dbReference>
<dbReference type="PROSITE" id="PS00606">
    <property type="entry name" value="KS3_1"/>
    <property type="match status" value="1"/>
</dbReference>
<dbReference type="Pfam" id="PF14765">
    <property type="entry name" value="PS-DH"/>
    <property type="match status" value="1"/>
</dbReference>
<dbReference type="InterPro" id="IPR020807">
    <property type="entry name" value="PKS_DH"/>
</dbReference>
<dbReference type="GO" id="GO:0016787">
    <property type="term" value="F:hydrolase activity"/>
    <property type="evidence" value="ECO:0007669"/>
    <property type="project" value="UniProtKB-KW"/>
</dbReference>
<keyword evidence="1" id="KW-0596">Phosphopantetheine</keyword>
<dbReference type="Pfam" id="PF21089">
    <property type="entry name" value="PKS_DH_N"/>
    <property type="match status" value="1"/>
</dbReference>
<dbReference type="SMART" id="SM00825">
    <property type="entry name" value="PKS_KS"/>
    <property type="match status" value="1"/>
</dbReference>
<feature type="domain" description="Ketosynthase family 3 (KS3)" evidence="10">
    <location>
        <begin position="37"/>
        <end position="461"/>
    </location>
</feature>
<dbReference type="CDD" id="cd00833">
    <property type="entry name" value="PKS"/>
    <property type="match status" value="1"/>
</dbReference>
<evidence type="ECO:0000256" key="8">
    <source>
        <dbReference type="PROSITE-ProRule" id="PRU01363"/>
    </source>
</evidence>
<gene>
    <name evidence="12" type="ORF">PEX2_010310</name>
</gene>
<dbReference type="PROSITE" id="PS52004">
    <property type="entry name" value="KS3_2"/>
    <property type="match status" value="1"/>
</dbReference>
<dbReference type="InterPro" id="IPR020843">
    <property type="entry name" value="ER"/>
</dbReference>
<organism evidence="12 13">
    <name type="scientific">Penicillium expansum</name>
    <name type="common">Blue mold rot fungus</name>
    <dbReference type="NCBI Taxonomy" id="27334"/>
    <lineage>
        <taxon>Eukaryota</taxon>
        <taxon>Fungi</taxon>
        <taxon>Dikarya</taxon>
        <taxon>Ascomycota</taxon>
        <taxon>Pezizomycotina</taxon>
        <taxon>Eurotiomycetes</taxon>
        <taxon>Eurotiomycetidae</taxon>
        <taxon>Eurotiales</taxon>
        <taxon>Aspergillaceae</taxon>
        <taxon>Penicillium</taxon>
    </lineage>
</organism>
<dbReference type="Proteomes" id="UP000030143">
    <property type="component" value="Unassembled WGS sequence"/>
</dbReference>
<dbReference type="InterPro" id="IPR014031">
    <property type="entry name" value="Ketoacyl_synth_C"/>
</dbReference>
<dbReference type="InterPro" id="IPR013149">
    <property type="entry name" value="ADH-like_C"/>
</dbReference>
<evidence type="ECO:0000259" key="11">
    <source>
        <dbReference type="PROSITE" id="PS52019"/>
    </source>
</evidence>
<dbReference type="InterPro" id="IPR009081">
    <property type="entry name" value="PP-bd_ACP"/>
</dbReference>
<feature type="region of interest" description="C-terminal hotdog fold" evidence="8">
    <location>
        <begin position="1112"/>
        <end position="1270"/>
    </location>
</feature>
<dbReference type="SUPFAM" id="SSF55048">
    <property type="entry name" value="Probable ACP-binding domain of malonyl-CoA ACP transacylase"/>
    <property type="match status" value="1"/>
</dbReference>
<evidence type="ECO:0000256" key="4">
    <source>
        <dbReference type="ARBA" id="ARBA00022857"/>
    </source>
</evidence>
<dbReference type="InterPro" id="IPR020806">
    <property type="entry name" value="PKS_PP-bd"/>
</dbReference>
<evidence type="ECO:0000256" key="7">
    <source>
        <dbReference type="ARBA" id="ARBA00023315"/>
    </source>
</evidence>
<dbReference type="InterPro" id="IPR020841">
    <property type="entry name" value="PKS_Beta-ketoAc_synthase_dom"/>
</dbReference>
<dbReference type="Gene3D" id="1.10.1200.10">
    <property type="entry name" value="ACP-like"/>
    <property type="match status" value="1"/>
</dbReference>
<dbReference type="PANTHER" id="PTHR43775:SF13">
    <property type="entry name" value="POLYKETIDE SYNTHASE 1"/>
    <property type="match status" value="1"/>
</dbReference>
<dbReference type="GeneID" id="27673727"/>
<dbReference type="InterPro" id="IPR029063">
    <property type="entry name" value="SAM-dependent_MTases_sf"/>
</dbReference>
<keyword evidence="7" id="KW-0012">Acyltransferase</keyword>
<dbReference type="PANTHER" id="PTHR43775">
    <property type="entry name" value="FATTY ACID SYNTHASE"/>
    <property type="match status" value="1"/>
</dbReference>
<dbReference type="InterPro" id="IPR036291">
    <property type="entry name" value="NAD(P)-bd_dom_sf"/>
</dbReference>
<dbReference type="SMART" id="SM00823">
    <property type="entry name" value="PKS_PP"/>
    <property type="match status" value="1"/>
</dbReference>
<dbReference type="Gene3D" id="3.40.47.10">
    <property type="match status" value="1"/>
</dbReference>
<dbReference type="CDD" id="cd02440">
    <property type="entry name" value="AdoMet_MTases"/>
    <property type="match status" value="1"/>
</dbReference>
<dbReference type="Pfam" id="PF08240">
    <property type="entry name" value="ADH_N"/>
    <property type="match status" value="1"/>
</dbReference>
<dbReference type="SMART" id="SM00827">
    <property type="entry name" value="PKS_AT"/>
    <property type="match status" value="1"/>
</dbReference>
<dbReference type="PROSITE" id="PS52019">
    <property type="entry name" value="PKS_MFAS_DH"/>
    <property type="match status" value="1"/>
</dbReference>
<dbReference type="SUPFAM" id="SSF52151">
    <property type="entry name" value="FabD/lysophospholipase-like"/>
    <property type="match status" value="1"/>
</dbReference>
<protein>
    <submittedName>
        <fullName evidence="12">Acyl transferase/acyl hydrolase/lysophospholipase</fullName>
    </submittedName>
</protein>
<dbReference type="InterPro" id="IPR016035">
    <property type="entry name" value="Acyl_Trfase/lysoPLipase"/>
</dbReference>
<feature type="region of interest" description="N-terminal hotdog fold" evidence="8">
    <location>
        <begin position="947"/>
        <end position="1083"/>
    </location>
</feature>
<dbReference type="InterPro" id="IPR049900">
    <property type="entry name" value="PKS_mFAS_DH"/>
</dbReference>
<keyword evidence="4" id="KW-0521">NADP</keyword>
<dbReference type="SMART" id="SM00829">
    <property type="entry name" value="PKS_ER"/>
    <property type="match status" value="1"/>
</dbReference>
<keyword evidence="3 12" id="KW-0808">Transferase</keyword>
<dbReference type="GO" id="GO:1901336">
    <property type="term" value="P:lactone biosynthetic process"/>
    <property type="evidence" value="ECO:0007669"/>
    <property type="project" value="UniProtKB-ARBA"/>
</dbReference>
<dbReference type="InterPro" id="IPR001227">
    <property type="entry name" value="Ac_transferase_dom_sf"/>
</dbReference>
<dbReference type="PROSITE" id="PS50075">
    <property type="entry name" value="CARRIER"/>
    <property type="match status" value="1"/>
</dbReference>
<dbReference type="FunFam" id="3.40.366.10:FF:000002">
    <property type="entry name" value="Probable polyketide synthase 2"/>
    <property type="match status" value="1"/>
</dbReference>
<feature type="active site" description="Proton acceptor; for dehydratase activity" evidence="8">
    <location>
        <position position="979"/>
    </location>
</feature>
<dbReference type="Gene3D" id="3.40.366.10">
    <property type="entry name" value="Malonyl-Coenzyme A Acyl Carrier Protein, domain 2"/>
    <property type="match status" value="1"/>
</dbReference>
<dbReference type="InterPro" id="IPR036736">
    <property type="entry name" value="ACP-like_sf"/>
</dbReference>
<dbReference type="Gene3D" id="3.30.70.3290">
    <property type="match status" value="1"/>
</dbReference>
<dbReference type="VEuPathDB" id="FungiDB:PEXP_006700"/>
<dbReference type="InterPro" id="IPR056501">
    <property type="entry name" value="NAD-bd_HRPKS_sdrA"/>
</dbReference>
<dbReference type="SUPFAM" id="SSF47336">
    <property type="entry name" value="ACP-like"/>
    <property type="match status" value="1"/>
</dbReference>
<dbReference type="InterPro" id="IPR049552">
    <property type="entry name" value="PKS_DH_N"/>
</dbReference>
<dbReference type="Pfam" id="PF08242">
    <property type="entry name" value="Methyltransf_12"/>
    <property type="match status" value="1"/>
</dbReference>
<evidence type="ECO:0000256" key="1">
    <source>
        <dbReference type="ARBA" id="ARBA00022450"/>
    </source>
</evidence>